<evidence type="ECO:0000256" key="3">
    <source>
        <dbReference type="ARBA" id="ARBA00023125"/>
    </source>
</evidence>
<dbReference type="GO" id="GO:0003677">
    <property type="term" value="F:DNA binding"/>
    <property type="evidence" value="ECO:0007669"/>
    <property type="project" value="UniProtKB-KW"/>
</dbReference>
<evidence type="ECO:0000259" key="5">
    <source>
        <dbReference type="Pfam" id="PF04198"/>
    </source>
</evidence>
<dbReference type="PANTHER" id="PTHR34294:SF1">
    <property type="entry name" value="TRANSCRIPTIONAL REGULATOR LSRR"/>
    <property type="match status" value="1"/>
</dbReference>
<dbReference type="GO" id="GO:0006352">
    <property type="term" value="P:DNA-templated transcription initiation"/>
    <property type="evidence" value="ECO:0007669"/>
    <property type="project" value="InterPro"/>
</dbReference>
<sequence>MNSKKDLIAVSKMYYYHNMTQNEIAEELDISRIKVSRMLQQARDAGIVTVTVNDSPSYEHLEKVIKEHFHLENVMITDIHDHDVRASLAKIAGNYLNTILEEKEIIAVGWGKTLKELTKYSYGNLNKRSTFTPLIGGHGDQNFNMHSNSIANQLAENYLAKSTTILAPAFAQTKNAANMYLNDPNVISTIHKTSKADIALFSIGNPNDEETTIRSTGYLSEDELSLIQTSEAACDIASIIFLNKNGQEVLPELEERRISISAQDFIQIPRKICVAGGRKKHNSILSAIKSDYINELIIDIDTARFIMNNI</sequence>
<dbReference type="InterPro" id="IPR036388">
    <property type="entry name" value="WH-like_DNA-bd_sf"/>
</dbReference>
<accession>A0A0X8FFK5</accession>
<feature type="domain" description="Sugar-binding" evidence="5">
    <location>
        <begin position="60"/>
        <end position="308"/>
    </location>
</feature>
<dbReference type="InterPro" id="IPR051054">
    <property type="entry name" value="SorC_transcr_regulators"/>
</dbReference>
<dbReference type="KEGG" id="aun:AWM73_07950"/>
<dbReference type="InterPro" id="IPR007324">
    <property type="entry name" value="Sugar-bd_dom_put"/>
</dbReference>
<evidence type="ECO:0000313" key="7">
    <source>
        <dbReference type="EMBL" id="MCY3052906.1"/>
    </source>
</evidence>
<reference evidence="8 9" key="1">
    <citation type="submission" date="2020-12" db="EMBL/GenBank/DDBJ databases">
        <title>FDA dAtabase for Regulatory Grade micrObial Sequences (FDA-ARGOS): Supporting development and validation of Infectious Disease Dx tests.</title>
        <authorList>
            <person name="Sproer C."/>
            <person name="Gronow S."/>
            <person name="Severitt S."/>
            <person name="Schroder I."/>
            <person name="Tallon L."/>
            <person name="Sadzewicz L."/>
            <person name="Zhao X."/>
            <person name="Boylan J."/>
            <person name="Ott S."/>
            <person name="Bowen H."/>
            <person name="Vavikolanu K."/>
            <person name="Mehta A."/>
            <person name="Aluvathingal J."/>
            <person name="Nadendla S."/>
            <person name="Lowell S."/>
            <person name="Myers T."/>
            <person name="Yan Y."/>
            <person name="Sichtig H."/>
        </authorList>
    </citation>
    <scope>NUCLEOTIDE SEQUENCE [LARGE SCALE GENOMIC DNA]</scope>
    <source>
        <strain evidence="8 9">FDAARGOS_911</strain>
    </source>
</reference>
<dbReference type="Gene3D" id="3.40.50.1360">
    <property type="match status" value="1"/>
</dbReference>
<dbReference type="EMBL" id="JAOTML010000002">
    <property type="protein sequence ID" value="MCY3052906.1"/>
    <property type="molecule type" value="Genomic_DNA"/>
</dbReference>
<gene>
    <name evidence="8" type="ORF">I6G68_02065</name>
    <name evidence="7" type="ORF">ODY43_02795</name>
</gene>
<name>A0A0X8FFK5_9LACT</name>
<dbReference type="PANTHER" id="PTHR34294">
    <property type="entry name" value="TRANSCRIPTIONAL REGULATOR-RELATED"/>
    <property type="match status" value="1"/>
</dbReference>
<evidence type="ECO:0000256" key="1">
    <source>
        <dbReference type="ARBA" id="ARBA00010466"/>
    </source>
</evidence>
<dbReference type="Pfam" id="PF04198">
    <property type="entry name" value="Sugar-bind"/>
    <property type="match status" value="1"/>
</dbReference>
<dbReference type="GO" id="GO:0003700">
    <property type="term" value="F:DNA-binding transcription factor activity"/>
    <property type="evidence" value="ECO:0007669"/>
    <property type="project" value="InterPro"/>
</dbReference>
<evidence type="ECO:0000256" key="4">
    <source>
        <dbReference type="ARBA" id="ARBA00023163"/>
    </source>
</evidence>
<keyword evidence="2" id="KW-0805">Transcription regulation</keyword>
<evidence type="ECO:0000313" key="9">
    <source>
        <dbReference type="Proteomes" id="UP000594771"/>
    </source>
</evidence>
<proteinExistence type="inferred from homology"/>
<dbReference type="OrthoDB" id="58802at2"/>
<dbReference type="GO" id="GO:0030246">
    <property type="term" value="F:carbohydrate binding"/>
    <property type="evidence" value="ECO:0007669"/>
    <property type="project" value="InterPro"/>
</dbReference>
<feature type="domain" description="RNA polymerase sigma-70 region 4" evidence="6">
    <location>
        <begin position="12"/>
        <end position="44"/>
    </location>
</feature>
<evidence type="ECO:0000313" key="10">
    <source>
        <dbReference type="Proteomes" id="UP001069145"/>
    </source>
</evidence>
<dbReference type="Pfam" id="PF04545">
    <property type="entry name" value="Sigma70_r4"/>
    <property type="match status" value="1"/>
</dbReference>
<keyword evidence="10" id="KW-1185">Reference proteome</keyword>
<dbReference type="Proteomes" id="UP001069145">
    <property type="component" value="Unassembled WGS sequence"/>
</dbReference>
<dbReference type="Gene3D" id="1.10.10.10">
    <property type="entry name" value="Winged helix-like DNA-binding domain superfamily/Winged helix DNA-binding domain"/>
    <property type="match status" value="1"/>
</dbReference>
<dbReference type="SUPFAM" id="SSF100950">
    <property type="entry name" value="NagB/RpiA/CoA transferase-like"/>
    <property type="match status" value="1"/>
</dbReference>
<dbReference type="EMBL" id="CP065662">
    <property type="protein sequence ID" value="QPS01885.1"/>
    <property type="molecule type" value="Genomic_DNA"/>
</dbReference>
<dbReference type="Proteomes" id="UP000594771">
    <property type="component" value="Chromosome"/>
</dbReference>
<dbReference type="GeneID" id="35768085"/>
<dbReference type="InterPro" id="IPR007630">
    <property type="entry name" value="RNA_pol_sigma70_r4"/>
</dbReference>
<evidence type="ECO:0000259" key="6">
    <source>
        <dbReference type="Pfam" id="PF04545"/>
    </source>
</evidence>
<reference evidence="7" key="2">
    <citation type="submission" date="2022-09" db="EMBL/GenBank/DDBJ databases">
        <title>Aerococcus urinae taxonomy study.</title>
        <authorList>
            <person name="Christensen J."/>
            <person name="Senneby E."/>
        </authorList>
    </citation>
    <scope>NUCLEOTIDE SEQUENCE</scope>
    <source>
        <strain evidence="7">NLD-066-U95</strain>
    </source>
</reference>
<dbReference type="InterPro" id="IPR013324">
    <property type="entry name" value="RNA_pol_sigma_r3/r4-like"/>
</dbReference>
<keyword evidence="4" id="KW-0804">Transcription</keyword>
<evidence type="ECO:0000313" key="8">
    <source>
        <dbReference type="EMBL" id="QPS01885.1"/>
    </source>
</evidence>
<keyword evidence="3" id="KW-0238">DNA-binding</keyword>
<dbReference type="RefSeq" id="WP_060778840.1">
    <property type="nucleotide sequence ID" value="NZ_CAJHLF010000004.1"/>
</dbReference>
<dbReference type="SUPFAM" id="SSF88659">
    <property type="entry name" value="Sigma3 and sigma4 domains of RNA polymerase sigma factors"/>
    <property type="match status" value="1"/>
</dbReference>
<protein>
    <submittedName>
        <fullName evidence="8">Winged helix-turn-helix transcriptional regulator</fullName>
    </submittedName>
</protein>
<dbReference type="AlphaFoldDB" id="A0A0X8FFK5"/>
<comment type="similarity">
    <text evidence="1">Belongs to the SorC transcriptional regulatory family.</text>
</comment>
<organism evidence="8 9">
    <name type="scientific">Aerococcus urinae</name>
    <dbReference type="NCBI Taxonomy" id="1376"/>
    <lineage>
        <taxon>Bacteria</taxon>
        <taxon>Bacillati</taxon>
        <taxon>Bacillota</taxon>
        <taxon>Bacilli</taxon>
        <taxon>Lactobacillales</taxon>
        <taxon>Aerococcaceae</taxon>
        <taxon>Aerococcus</taxon>
    </lineage>
</organism>
<evidence type="ECO:0000256" key="2">
    <source>
        <dbReference type="ARBA" id="ARBA00023015"/>
    </source>
</evidence>
<dbReference type="InterPro" id="IPR037171">
    <property type="entry name" value="NagB/RpiA_transferase-like"/>
</dbReference>